<dbReference type="AlphaFoldDB" id="F2U056"/>
<dbReference type="PANTHER" id="PTHR28360">
    <property type="entry name" value="DYNACTIN SUBUNIT 3"/>
    <property type="match status" value="1"/>
</dbReference>
<dbReference type="GO" id="GO:0061640">
    <property type="term" value="P:cytoskeleton-dependent cytokinesis"/>
    <property type="evidence" value="ECO:0007669"/>
    <property type="project" value="InterPro"/>
</dbReference>
<sequence length="108" mass="12263">MATPDPVKAQVILADQDRLQDTCRQFEAVSRGEKFINSEPLREVPSHSVKLKPLRAVHLSQVEGARDQRDRVFSLLQAYNNVVMMLSEQFVKWDRILASAEQRKGTAA</sequence>
<protein>
    <submittedName>
        <fullName evidence="1">Uncharacterized protein</fullName>
    </submittedName>
</protein>
<dbReference type="FunCoup" id="F2U056">
    <property type="interactions" value="631"/>
</dbReference>
<name>F2U056_SALR5</name>
<proteinExistence type="predicted"/>
<organism evidence="2">
    <name type="scientific">Salpingoeca rosetta (strain ATCC 50818 / BSB-021)</name>
    <dbReference type="NCBI Taxonomy" id="946362"/>
    <lineage>
        <taxon>Eukaryota</taxon>
        <taxon>Choanoflagellata</taxon>
        <taxon>Craspedida</taxon>
        <taxon>Salpingoecidae</taxon>
        <taxon>Salpingoeca</taxon>
    </lineage>
</organism>
<evidence type="ECO:0000313" key="1">
    <source>
        <dbReference type="EMBL" id="EGD80784.1"/>
    </source>
</evidence>
<dbReference type="KEGG" id="sre:PTSG_13236"/>
<gene>
    <name evidence="1" type="ORF">PTSG_13236</name>
</gene>
<dbReference type="STRING" id="946362.F2U056"/>
<dbReference type="GO" id="GO:0005869">
    <property type="term" value="C:dynactin complex"/>
    <property type="evidence" value="ECO:0007669"/>
    <property type="project" value="InterPro"/>
</dbReference>
<dbReference type="PANTHER" id="PTHR28360:SF1">
    <property type="entry name" value="DYNACTIN SUBUNIT 3"/>
    <property type="match status" value="1"/>
</dbReference>
<dbReference type="OrthoDB" id="16729at2759"/>
<dbReference type="RefSeq" id="XP_004997345.1">
    <property type="nucleotide sequence ID" value="XM_004997288.1"/>
</dbReference>
<dbReference type="InParanoid" id="F2U056"/>
<dbReference type="EMBL" id="GL832958">
    <property type="protein sequence ID" value="EGD80784.1"/>
    <property type="molecule type" value="Genomic_DNA"/>
</dbReference>
<reference evidence="1" key="1">
    <citation type="submission" date="2009-08" db="EMBL/GenBank/DDBJ databases">
        <title>Annotation of Salpingoeca rosetta.</title>
        <authorList>
            <consortium name="The Broad Institute Genome Sequencing Platform"/>
            <person name="Russ C."/>
            <person name="Cuomo C."/>
            <person name="Burger G."/>
            <person name="Gray M.W."/>
            <person name="Holland P.W.H."/>
            <person name="King N."/>
            <person name="Lang F.B.F."/>
            <person name="Roger A.J."/>
            <person name="Ruiz-Trillo I."/>
            <person name="Young S.K."/>
            <person name="Zeng Q."/>
            <person name="Gargeya S."/>
            <person name="Alvarado L."/>
            <person name="Berlin A."/>
            <person name="Chapman S.B."/>
            <person name="Chen Z."/>
            <person name="Freedman E."/>
            <person name="Gellesch M."/>
            <person name="Goldberg J."/>
            <person name="Griggs A."/>
            <person name="Gujja S."/>
            <person name="Heilman E."/>
            <person name="Heiman D."/>
            <person name="Howarth C."/>
            <person name="Mehta T."/>
            <person name="Neiman D."/>
            <person name="Pearson M."/>
            <person name="Roberts A."/>
            <person name="Saif S."/>
            <person name="Shea T."/>
            <person name="Shenoy N."/>
            <person name="Sisk P."/>
            <person name="Stolte C."/>
            <person name="Sykes S."/>
            <person name="White J."/>
            <person name="Yandava C."/>
            <person name="Haas B."/>
            <person name="Nusbaum C."/>
            <person name="Birren B."/>
        </authorList>
    </citation>
    <scope>NUCLEOTIDE SEQUENCE [LARGE SCALE GENOMIC DNA]</scope>
    <source>
        <strain evidence="1">ATCC 50818</strain>
    </source>
</reference>
<accession>F2U056</accession>
<evidence type="ECO:0000313" key="2">
    <source>
        <dbReference type="Proteomes" id="UP000007799"/>
    </source>
</evidence>
<keyword evidence="2" id="KW-1185">Reference proteome</keyword>
<dbReference type="Pfam" id="PF07426">
    <property type="entry name" value="Dynactin_p22"/>
    <property type="match status" value="1"/>
</dbReference>
<dbReference type="GeneID" id="16077942"/>
<dbReference type="eggNOG" id="ENOG502SH1U">
    <property type="taxonomic scope" value="Eukaryota"/>
</dbReference>
<dbReference type="InterPro" id="IPR009991">
    <property type="entry name" value="DCTN3"/>
</dbReference>
<dbReference type="Proteomes" id="UP000007799">
    <property type="component" value="Unassembled WGS sequence"/>
</dbReference>